<dbReference type="RefSeq" id="WP_078255565.1">
    <property type="nucleotide sequence ID" value="NZ_MUXT01000004.1"/>
</dbReference>
<dbReference type="SUPFAM" id="SSF56214">
    <property type="entry name" value="4'-phosphopantetheinyl transferase"/>
    <property type="match status" value="1"/>
</dbReference>
<dbReference type="GO" id="GO:0008897">
    <property type="term" value="F:holo-[acyl-carrier-protein] synthase activity"/>
    <property type="evidence" value="ECO:0007669"/>
    <property type="project" value="InterPro"/>
</dbReference>
<dbReference type="InterPro" id="IPR008278">
    <property type="entry name" value="4-PPantetheinyl_Trfase_dom"/>
</dbReference>
<sequence length="192" mass="22101">MPKLHSVIFLQPAPQVIIASAQMAQQSSNRAQQKNAQSACVRLLLQIAMQRFDIVGEFYDHAYPYHIQSSDRRYFVSFSHSKNQVALIISLSPCAIDIETKDIKHNIAERYFHPNEIEMLSNLSCTDKQKLINFLWRLKECRIKLLQDQLYTGMGADMTPYVIGIQLNSISLNKTNAHYLYNHPDLKLTALF</sequence>
<dbReference type="Gene3D" id="3.90.470.20">
    <property type="entry name" value="4'-phosphopantetheinyl transferase domain"/>
    <property type="match status" value="1"/>
</dbReference>
<evidence type="ECO:0000313" key="3">
    <source>
        <dbReference type="EMBL" id="OOR84488.1"/>
    </source>
</evidence>
<name>A0A1S9ZM59_9GAMM</name>
<evidence type="ECO:0000256" key="1">
    <source>
        <dbReference type="ARBA" id="ARBA00022679"/>
    </source>
</evidence>
<evidence type="ECO:0000259" key="2">
    <source>
        <dbReference type="Pfam" id="PF01648"/>
    </source>
</evidence>
<proteinExistence type="predicted"/>
<organism evidence="3 4">
    <name type="scientific">Moraxella canis</name>
    <dbReference type="NCBI Taxonomy" id="90239"/>
    <lineage>
        <taxon>Bacteria</taxon>
        <taxon>Pseudomonadati</taxon>
        <taxon>Pseudomonadota</taxon>
        <taxon>Gammaproteobacteria</taxon>
        <taxon>Moraxellales</taxon>
        <taxon>Moraxellaceae</taxon>
        <taxon>Moraxella</taxon>
    </lineage>
</organism>
<comment type="caution">
    <text evidence="3">The sequence shown here is derived from an EMBL/GenBank/DDBJ whole genome shotgun (WGS) entry which is preliminary data.</text>
</comment>
<dbReference type="Proteomes" id="UP000190322">
    <property type="component" value="Unassembled WGS sequence"/>
</dbReference>
<dbReference type="InterPro" id="IPR037143">
    <property type="entry name" value="4-PPantetheinyl_Trfase_dom_sf"/>
</dbReference>
<dbReference type="Pfam" id="PF01648">
    <property type="entry name" value="ACPS"/>
    <property type="match status" value="1"/>
</dbReference>
<protein>
    <submittedName>
        <fullName evidence="3">Phosphopantetheine-protein transferase</fullName>
    </submittedName>
</protein>
<reference evidence="3 4" key="1">
    <citation type="submission" date="2017-02" db="EMBL/GenBank/DDBJ databases">
        <title>Draft genome sequence of Moraxella canis CCUG 8415A type strain.</title>
        <authorList>
            <person name="Engstrom-Jakobsson H."/>
            <person name="Salva-Serra F."/>
            <person name="Thorell K."/>
            <person name="Gonzales-Siles L."/>
            <person name="Karlsson R."/>
            <person name="Boulund F."/>
            <person name="Engstrand L."/>
            <person name="Moore E."/>
        </authorList>
    </citation>
    <scope>NUCLEOTIDE SEQUENCE [LARGE SCALE GENOMIC DNA]</scope>
    <source>
        <strain evidence="3 4">CCUG 8415A</strain>
    </source>
</reference>
<dbReference type="GO" id="GO:0000287">
    <property type="term" value="F:magnesium ion binding"/>
    <property type="evidence" value="ECO:0007669"/>
    <property type="project" value="InterPro"/>
</dbReference>
<gene>
    <name evidence="3" type="ORF">B0180_02710</name>
</gene>
<accession>A0A1S9ZM59</accession>
<dbReference type="EMBL" id="MUXT01000004">
    <property type="protein sequence ID" value="OOR84488.1"/>
    <property type="molecule type" value="Genomic_DNA"/>
</dbReference>
<dbReference type="AlphaFoldDB" id="A0A1S9ZM59"/>
<feature type="domain" description="4'-phosphopantetheinyl transferase" evidence="2">
    <location>
        <begin position="94"/>
        <end position="154"/>
    </location>
</feature>
<keyword evidence="1 3" id="KW-0808">Transferase</keyword>
<evidence type="ECO:0000313" key="4">
    <source>
        <dbReference type="Proteomes" id="UP000190322"/>
    </source>
</evidence>